<dbReference type="AlphaFoldDB" id="A0AAD5VQW2"/>
<evidence type="ECO:0000313" key="3">
    <source>
        <dbReference type="Proteomes" id="UP001213000"/>
    </source>
</evidence>
<feature type="compositionally biased region" description="Polar residues" evidence="1">
    <location>
        <begin position="1"/>
        <end position="18"/>
    </location>
</feature>
<accession>A0AAD5VQW2</accession>
<protein>
    <submittedName>
        <fullName evidence="2">Uncharacterized protein</fullName>
    </submittedName>
</protein>
<evidence type="ECO:0000313" key="2">
    <source>
        <dbReference type="EMBL" id="KAJ3567218.1"/>
    </source>
</evidence>
<organism evidence="2 3">
    <name type="scientific">Leucocoprinus birnbaumii</name>
    <dbReference type="NCBI Taxonomy" id="56174"/>
    <lineage>
        <taxon>Eukaryota</taxon>
        <taxon>Fungi</taxon>
        <taxon>Dikarya</taxon>
        <taxon>Basidiomycota</taxon>
        <taxon>Agaricomycotina</taxon>
        <taxon>Agaricomycetes</taxon>
        <taxon>Agaricomycetidae</taxon>
        <taxon>Agaricales</taxon>
        <taxon>Agaricineae</taxon>
        <taxon>Agaricaceae</taxon>
        <taxon>Leucocoprinus</taxon>
    </lineage>
</organism>
<feature type="region of interest" description="Disordered" evidence="1">
    <location>
        <begin position="1"/>
        <end position="63"/>
    </location>
</feature>
<keyword evidence="3" id="KW-1185">Reference proteome</keyword>
<gene>
    <name evidence="2" type="ORF">NP233_g6507</name>
</gene>
<sequence>MSDLKSTLSSDSIASGSDTLDAPLRPSCRVGTAVPASLELENGSATGSSDHTETKKPIQDPSAVSPLKTPKYVLTVILQTITLSILPTLPWSFNYSPPPVIRISSNRAEILDDLPHPDLWFILAGLGFEVDDPAKEAHLPPTPPPSHAPFANLLPIAVVDEMDALDLPPLPIFVCQDVLVTVD</sequence>
<reference evidence="2" key="1">
    <citation type="submission" date="2022-07" db="EMBL/GenBank/DDBJ databases">
        <title>Genome Sequence of Leucocoprinus birnbaumii.</title>
        <authorList>
            <person name="Buettner E."/>
        </authorList>
    </citation>
    <scope>NUCLEOTIDE SEQUENCE</scope>
    <source>
        <strain evidence="2">VT141</strain>
    </source>
</reference>
<dbReference type="Proteomes" id="UP001213000">
    <property type="component" value="Unassembled WGS sequence"/>
</dbReference>
<comment type="caution">
    <text evidence="2">The sequence shown here is derived from an EMBL/GenBank/DDBJ whole genome shotgun (WGS) entry which is preliminary data.</text>
</comment>
<dbReference type="EMBL" id="JANIEX010000429">
    <property type="protein sequence ID" value="KAJ3567218.1"/>
    <property type="molecule type" value="Genomic_DNA"/>
</dbReference>
<proteinExistence type="predicted"/>
<name>A0AAD5VQW2_9AGAR</name>
<evidence type="ECO:0000256" key="1">
    <source>
        <dbReference type="SAM" id="MobiDB-lite"/>
    </source>
</evidence>